<dbReference type="Gene3D" id="1.25.40.10">
    <property type="entry name" value="Tetratricopeptide repeat domain"/>
    <property type="match status" value="1"/>
</dbReference>
<proteinExistence type="predicted"/>
<name>A0AAD6YCW6_9AGAR</name>
<dbReference type="EMBL" id="JARJCW010000024">
    <property type="protein sequence ID" value="KAJ7212255.1"/>
    <property type="molecule type" value="Genomic_DNA"/>
</dbReference>
<reference evidence="1" key="1">
    <citation type="submission" date="2023-03" db="EMBL/GenBank/DDBJ databases">
        <title>Massive genome expansion in bonnet fungi (Mycena s.s.) driven by repeated elements and novel gene families across ecological guilds.</title>
        <authorList>
            <consortium name="Lawrence Berkeley National Laboratory"/>
            <person name="Harder C.B."/>
            <person name="Miyauchi S."/>
            <person name="Viragh M."/>
            <person name="Kuo A."/>
            <person name="Thoen E."/>
            <person name="Andreopoulos B."/>
            <person name="Lu D."/>
            <person name="Skrede I."/>
            <person name="Drula E."/>
            <person name="Henrissat B."/>
            <person name="Morin E."/>
            <person name="Kohler A."/>
            <person name="Barry K."/>
            <person name="LaButti K."/>
            <person name="Morin E."/>
            <person name="Salamov A."/>
            <person name="Lipzen A."/>
            <person name="Mereny Z."/>
            <person name="Hegedus B."/>
            <person name="Baldrian P."/>
            <person name="Stursova M."/>
            <person name="Weitz H."/>
            <person name="Taylor A."/>
            <person name="Grigoriev I.V."/>
            <person name="Nagy L.G."/>
            <person name="Martin F."/>
            <person name="Kauserud H."/>
        </authorList>
    </citation>
    <scope>NUCLEOTIDE SEQUENCE</scope>
    <source>
        <strain evidence="1">9144</strain>
    </source>
</reference>
<accession>A0AAD6YCW6</accession>
<evidence type="ECO:0000313" key="1">
    <source>
        <dbReference type="EMBL" id="KAJ7212255.1"/>
    </source>
</evidence>
<dbReference type="InterPro" id="IPR011990">
    <property type="entry name" value="TPR-like_helical_dom_sf"/>
</dbReference>
<gene>
    <name evidence="1" type="ORF">GGX14DRAFT_362186</name>
</gene>
<evidence type="ECO:0000313" key="2">
    <source>
        <dbReference type="Proteomes" id="UP001219525"/>
    </source>
</evidence>
<sequence>MLQHLQHSLPSLDPLPLPDVAVLVRTYADSPPDAADKALVELVSSLLLTRLRDLPQPRGDAVLTYKPPDIIHAAFAFVEKLLKLSEDKLALKIFQILVNSGNIPSEAVQTIPGLEGFASIVRSSLVRASTHWHWRPWAERFLSALLESSPSPSTISLTVDTIYTCLDDPTVADLRACRSLIFQIHPSSPVPNGILRQFYNAAEQIDAGEEAHGLYSFTRSEEVLKTHRYPCPRATALPWLLRYLLRINSHLAKELGEEVFVGNLPVPLQSRARIVEGLASRGHATLARGLWGKYAIGKDRETFVRDSSLMLRMVSLFHHLIKREEDVIAKMTKAGKSEIADDNFILHRQQADDFREFMDFVWSEFSQAHSPLSEASHQVLTSQARAYFIVGEFFRGFDTLKILLDRREMPDIYDINVTLTVMAQHSPRSAANIIQRMIERGLQPDHITYGTVMHHALNHGDMELVEEMVQRVRMLKNTHLSYKSIVSLVRGSIAFRPDSRITQRSKLRSVFSIIRSIGRPTVLATPHLGKYLVSASLRGDDPIMAYRFWEFLLKENALWVDREQVHLRRLVVECLQRHQKAGWVKEHHARAMIAQLRARDGVQQRSN</sequence>
<evidence type="ECO:0008006" key="3">
    <source>
        <dbReference type="Google" id="ProtNLM"/>
    </source>
</evidence>
<dbReference type="AlphaFoldDB" id="A0AAD6YCW6"/>
<comment type="caution">
    <text evidence="1">The sequence shown here is derived from an EMBL/GenBank/DDBJ whole genome shotgun (WGS) entry which is preliminary data.</text>
</comment>
<keyword evidence="2" id="KW-1185">Reference proteome</keyword>
<dbReference type="Proteomes" id="UP001219525">
    <property type="component" value="Unassembled WGS sequence"/>
</dbReference>
<organism evidence="1 2">
    <name type="scientific">Mycena pura</name>
    <dbReference type="NCBI Taxonomy" id="153505"/>
    <lineage>
        <taxon>Eukaryota</taxon>
        <taxon>Fungi</taxon>
        <taxon>Dikarya</taxon>
        <taxon>Basidiomycota</taxon>
        <taxon>Agaricomycotina</taxon>
        <taxon>Agaricomycetes</taxon>
        <taxon>Agaricomycetidae</taxon>
        <taxon>Agaricales</taxon>
        <taxon>Marasmiineae</taxon>
        <taxon>Mycenaceae</taxon>
        <taxon>Mycena</taxon>
    </lineage>
</organism>
<protein>
    <recommendedName>
        <fullName evidence="3">Pentatricopeptide repeat protein</fullName>
    </recommendedName>
</protein>